<reference evidence="4 5" key="1">
    <citation type="journal article" date="2013" name="ISME J.">
        <title>Comparative genomics of pathogenic lineages of Vibrio nigripulchritudo identifies virulence-associated traits.</title>
        <authorList>
            <person name="Goudenege D."/>
            <person name="Labreuche Y."/>
            <person name="Krin E."/>
            <person name="Ansquer D."/>
            <person name="Mangenot S."/>
            <person name="Calteau A."/>
            <person name="Medigue C."/>
            <person name="Mazel D."/>
            <person name="Polz M.F."/>
            <person name="Le Roux F."/>
        </authorList>
    </citation>
    <scope>NUCLEOTIDE SEQUENCE [LARGE SCALE GENOMIC DNA]</scope>
    <source>
        <strain evidence="4 5">SOn1</strain>
    </source>
</reference>
<accession>A0AAV2VM28</accession>
<dbReference type="GO" id="GO:0003677">
    <property type="term" value="F:DNA binding"/>
    <property type="evidence" value="ECO:0007669"/>
    <property type="project" value="UniProtKB-KW"/>
</dbReference>
<dbReference type="Pfam" id="PF12793">
    <property type="entry name" value="SgrR_N"/>
    <property type="match status" value="1"/>
</dbReference>
<organism evidence="4 5">
    <name type="scientific">Vibrio nigripulchritudo SOn1</name>
    <dbReference type="NCBI Taxonomy" id="1238450"/>
    <lineage>
        <taxon>Bacteria</taxon>
        <taxon>Pseudomonadati</taxon>
        <taxon>Pseudomonadota</taxon>
        <taxon>Gammaproteobacteria</taxon>
        <taxon>Vibrionales</taxon>
        <taxon>Vibrionaceae</taxon>
        <taxon>Vibrio</taxon>
    </lineage>
</organism>
<dbReference type="CDD" id="cd08507">
    <property type="entry name" value="PBP2_SgrR_like"/>
    <property type="match status" value="1"/>
</dbReference>
<keyword evidence="1" id="KW-0238">DNA-binding</keyword>
<dbReference type="GO" id="GO:1904680">
    <property type="term" value="F:peptide transmembrane transporter activity"/>
    <property type="evidence" value="ECO:0007669"/>
    <property type="project" value="TreeGrafter"/>
</dbReference>
<feature type="domain" description="Solute-binding protein family 5" evidence="2">
    <location>
        <begin position="164"/>
        <end position="307"/>
    </location>
</feature>
<dbReference type="InterPro" id="IPR039424">
    <property type="entry name" value="SBP_5"/>
</dbReference>
<dbReference type="GO" id="GO:0015833">
    <property type="term" value="P:peptide transport"/>
    <property type="evidence" value="ECO:0007669"/>
    <property type="project" value="TreeGrafter"/>
</dbReference>
<evidence type="ECO:0000259" key="2">
    <source>
        <dbReference type="Pfam" id="PF00496"/>
    </source>
</evidence>
<dbReference type="Pfam" id="PF00496">
    <property type="entry name" value="SBP_bac_5"/>
    <property type="match status" value="1"/>
</dbReference>
<evidence type="ECO:0000313" key="4">
    <source>
        <dbReference type="EMBL" id="CCO45787.1"/>
    </source>
</evidence>
<dbReference type="RefSeq" id="WP_022611137.1">
    <property type="nucleotide sequence ID" value="NZ_LK391965.1"/>
</dbReference>
<evidence type="ECO:0000259" key="3">
    <source>
        <dbReference type="Pfam" id="PF12793"/>
    </source>
</evidence>
<protein>
    <submittedName>
        <fullName evidence="4">ABC-type uncharacterized transport system, periplasmic component</fullName>
    </submittedName>
</protein>
<evidence type="ECO:0000256" key="1">
    <source>
        <dbReference type="ARBA" id="ARBA00023125"/>
    </source>
</evidence>
<dbReference type="InterPro" id="IPR025370">
    <property type="entry name" value="SgrR_HTH_N"/>
</dbReference>
<evidence type="ECO:0000313" key="5">
    <source>
        <dbReference type="Proteomes" id="UP000018211"/>
    </source>
</evidence>
<dbReference type="AlphaFoldDB" id="A0AAV2VM28"/>
<name>A0AAV2VM28_9VIBR</name>
<dbReference type="InterPro" id="IPR000914">
    <property type="entry name" value="SBP_5_dom"/>
</dbReference>
<dbReference type="PANTHER" id="PTHR30290:SF72">
    <property type="entry name" value="HTH-TYPE TRANSCRIPTIONAL REGULATOR SGRR"/>
    <property type="match status" value="1"/>
</dbReference>
<dbReference type="EMBL" id="CAOF01000064">
    <property type="protein sequence ID" value="CCO45787.1"/>
    <property type="molecule type" value="Genomic_DNA"/>
</dbReference>
<dbReference type="SUPFAM" id="SSF53850">
    <property type="entry name" value="Periplasmic binding protein-like II"/>
    <property type="match status" value="1"/>
</dbReference>
<comment type="caution">
    <text evidence="4">The sequence shown here is derived from an EMBL/GenBank/DDBJ whole genome shotgun (WGS) entry which is preliminary data.</text>
</comment>
<dbReference type="Gene3D" id="3.40.190.10">
    <property type="entry name" value="Periplasmic binding protein-like II"/>
    <property type="match status" value="1"/>
</dbReference>
<feature type="domain" description="Transcriptional regulator SgrR N-terminal HTH" evidence="3">
    <location>
        <begin position="5"/>
        <end position="119"/>
    </location>
</feature>
<sequence length="573" mass="66421">MSSPRLRSQFETLFEHYNGTDSEVQLEDITDILFCTRRNARIVLNKLAEEGWIEWHPAAGRGKLSQLIFLRNKQDVSENLAKRYLEEGKIGQALNVLERDASRLTQVIQDYLGLQHQQGQQVVRLPYYRALRMLNPHKPTRRSEQHIIRQVFSGLTKLDENEQVQGDLAHDWEMISDRHWRFYIRPGVRCHNGNLLTSQDIVESLTCSANCQMFDHISKVEEVSSWVVDIHLSLPDWHLPLLLAETNAKILPSHQLPDDEMDRTPVGTGPYRVLINDDKRLVLEAFDGYFGFRPLIDKVEVWVIDEAYSTLVYPSLQHPTKPQHREHEDVELDPGCTYLLLNQKHGLAKDQEWANYFCSRLNCFDVFELMPKDKIVEQGLLHAHGLKPGWFHNRPTGSQTKPPAQVTIKVAYHCFHPGFKMYAAAIEQLLKQDGLNVEYIRYDVEPENMNEIDIWIKPMGISTNRDDGLLGWFLSYGDIHNMCREEQFTKWRTIINEWRAQPEMAFPAKRLGKELVESQILIPMFHGWLGLSKDQCGSLQNAKTNALGWFDFSKVWVKPELELESLNTEGNNS</sequence>
<dbReference type="PANTHER" id="PTHR30290">
    <property type="entry name" value="PERIPLASMIC BINDING COMPONENT OF ABC TRANSPORTER"/>
    <property type="match status" value="1"/>
</dbReference>
<proteinExistence type="predicted"/>
<gene>
    <name evidence="4" type="ORF">VIBNISOn1_1560047</name>
</gene>
<dbReference type="Proteomes" id="UP000018211">
    <property type="component" value="Unassembled WGS sequence"/>
</dbReference>